<dbReference type="EMBL" id="CP053381">
    <property type="protein sequence ID" value="QTP56555.1"/>
    <property type="molecule type" value="Genomic_DNA"/>
</dbReference>
<dbReference type="RefSeq" id="WP_209538073.1">
    <property type="nucleotide sequence ID" value="NZ_CP053381.1"/>
</dbReference>
<evidence type="ECO:0000313" key="5">
    <source>
        <dbReference type="EMBL" id="QTP56555.1"/>
    </source>
</evidence>
<keyword evidence="2 3" id="KW-0732">Signal</keyword>
<dbReference type="InterPro" id="IPR051010">
    <property type="entry name" value="BCAA_transport"/>
</dbReference>
<dbReference type="InterPro" id="IPR028082">
    <property type="entry name" value="Peripla_BP_I"/>
</dbReference>
<dbReference type="PANTHER" id="PTHR30483">
    <property type="entry name" value="LEUCINE-SPECIFIC-BINDING PROTEIN"/>
    <property type="match status" value="1"/>
</dbReference>
<dbReference type="CDD" id="cd06327">
    <property type="entry name" value="PBP1_SBP-like"/>
    <property type="match status" value="1"/>
</dbReference>
<evidence type="ECO:0000256" key="1">
    <source>
        <dbReference type="ARBA" id="ARBA00010062"/>
    </source>
</evidence>
<accession>A0ABX7W8Z2</accession>
<comment type="similarity">
    <text evidence="1">Belongs to the leucine-binding protein family.</text>
</comment>
<dbReference type="Pfam" id="PF13458">
    <property type="entry name" value="Peripla_BP_6"/>
    <property type="match status" value="1"/>
</dbReference>
<protein>
    <submittedName>
        <fullName evidence="5">ABC transporter substrate-binding protein</fullName>
    </submittedName>
</protein>
<evidence type="ECO:0000256" key="2">
    <source>
        <dbReference type="ARBA" id="ARBA00022729"/>
    </source>
</evidence>
<dbReference type="PANTHER" id="PTHR30483:SF6">
    <property type="entry name" value="PERIPLASMIC BINDING PROTEIN OF ABC TRANSPORTER FOR NATURAL AMINO ACIDS"/>
    <property type="match status" value="1"/>
</dbReference>
<feature type="domain" description="Leucine-binding protein" evidence="4">
    <location>
        <begin position="39"/>
        <end position="375"/>
    </location>
</feature>
<dbReference type="Proteomes" id="UP000671868">
    <property type="component" value="Chromosome"/>
</dbReference>
<organism evidence="5 6">
    <name type="scientific">Billgrantia sulfidoxydans</name>
    <dbReference type="NCBI Taxonomy" id="2733484"/>
    <lineage>
        <taxon>Bacteria</taxon>
        <taxon>Pseudomonadati</taxon>
        <taxon>Pseudomonadota</taxon>
        <taxon>Gammaproteobacteria</taxon>
        <taxon>Oceanospirillales</taxon>
        <taxon>Halomonadaceae</taxon>
        <taxon>Billgrantia</taxon>
    </lineage>
</organism>
<evidence type="ECO:0000256" key="3">
    <source>
        <dbReference type="SAM" id="SignalP"/>
    </source>
</evidence>
<name>A0ABX7W8Z2_9GAMM</name>
<reference evidence="5 6" key="1">
    <citation type="journal article" date="2021" name="Front. Microbiol.">
        <title>Aerobic Denitrification and Heterotrophic Sulfur Oxidation in the Genus Halomonas Revealed by Six Novel Species Characterizations and Genome-Based Analysis.</title>
        <authorList>
            <person name="Wang L."/>
            <person name="Shao Z."/>
        </authorList>
    </citation>
    <scope>NUCLEOTIDE SEQUENCE [LARGE SCALE GENOMIC DNA]</scope>
    <source>
        <strain evidence="5 6">MCCC 1A11059</strain>
    </source>
</reference>
<feature type="signal peptide" evidence="3">
    <location>
        <begin position="1"/>
        <end position="26"/>
    </location>
</feature>
<sequence>MNVNRKILASSIALAAASLAPLAAQAAQAAQAAVSDDKIVIGYMDDMNGTYSDLAGPGGLTAIEMAIEDFGGEVNGVPIELISADHRNDPAVASNLAREWMDQDSVDMITGLNASSVAIAVSKLVEQSNKFAMVTTAAADSITGEHCTPNHVHWVYDTFAVSDAAARAMVEQGGESWFLMSSDYAFGHAMEAAVENAVVESGGTIAGKIRHPFPTDDFSSYMLQAQGSGAQIIGLASAGKDLVNAINTAYQFGVPQGGQTLASLMVFITDMKSIGLDVAQGTQFVTGWYWNMDEQSREWAERFQQRVGRMPTMVQAGDYSAVTHYLKAIEATGSDDPAEVRAYLLENPIEDFFSRNGRLREDGRMVHDMYLAQVKAPTDSTGEWDLFEILATIPAEEAFRPLEESRCDLVSN</sequence>
<gene>
    <name evidence="5" type="ORF">HNO51_18835</name>
</gene>
<keyword evidence="6" id="KW-1185">Reference proteome</keyword>
<evidence type="ECO:0000259" key="4">
    <source>
        <dbReference type="Pfam" id="PF13458"/>
    </source>
</evidence>
<dbReference type="InterPro" id="IPR028081">
    <property type="entry name" value="Leu-bd"/>
</dbReference>
<dbReference type="Gene3D" id="3.40.50.2300">
    <property type="match status" value="2"/>
</dbReference>
<dbReference type="SUPFAM" id="SSF53822">
    <property type="entry name" value="Periplasmic binding protein-like I"/>
    <property type="match status" value="1"/>
</dbReference>
<proteinExistence type="inferred from homology"/>
<evidence type="ECO:0000313" key="6">
    <source>
        <dbReference type="Proteomes" id="UP000671868"/>
    </source>
</evidence>
<feature type="chain" id="PRO_5047191903" evidence="3">
    <location>
        <begin position="27"/>
        <end position="412"/>
    </location>
</feature>